<evidence type="ECO:0000313" key="2">
    <source>
        <dbReference type="Proteomes" id="UP001281761"/>
    </source>
</evidence>
<name>A0ABQ9WXQ8_9EUKA</name>
<evidence type="ECO:0000313" key="1">
    <source>
        <dbReference type="EMBL" id="KAK2943181.1"/>
    </source>
</evidence>
<reference evidence="1 2" key="1">
    <citation type="journal article" date="2022" name="bioRxiv">
        <title>Genomics of Preaxostyla Flagellates Illuminates Evolutionary Transitions and the Path Towards Mitochondrial Loss.</title>
        <authorList>
            <person name="Novak L.V.F."/>
            <person name="Treitli S.C."/>
            <person name="Pyrih J."/>
            <person name="Halakuc P."/>
            <person name="Pipaliya S.V."/>
            <person name="Vacek V."/>
            <person name="Brzon O."/>
            <person name="Soukal P."/>
            <person name="Eme L."/>
            <person name="Dacks J.B."/>
            <person name="Karnkowska A."/>
            <person name="Elias M."/>
            <person name="Hampl V."/>
        </authorList>
    </citation>
    <scope>NUCLEOTIDE SEQUENCE [LARGE SCALE GENOMIC DNA]</scope>
    <source>
        <strain evidence="1">NAU3</strain>
        <tissue evidence="1">Gut</tissue>
    </source>
</reference>
<keyword evidence="2" id="KW-1185">Reference proteome</keyword>
<protein>
    <submittedName>
        <fullName evidence="1">Uncharacterized protein</fullName>
    </submittedName>
</protein>
<gene>
    <name evidence="1" type="ORF">BLNAU_21909</name>
</gene>
<accession>A0ABQ9WXQ8</accession>
<dbReference type="EMBL" id="JARBJD010000358">
    <property type="protein sequence ID" value="KAK2943181.1"/>
    <property type="molecule type" value="Genomic_DNA"/>
</dbReference>
<proteinExistence type="predicted"/>
<sequence length="166" mass="17808">MVVSNEERIAERQPDFVASENTVHIHPDVPPAFTQFAHRSLGWIVHASKLADVGCFVQLARDHSTLDLAADIACESEFWIQQNRGSSKRAVPDASWSGSLSSGASVTCVELPDLCAPARVAVSKIAHTFAFWEQDFGASASFLPLAAQLESSGLVVQRTDASAGID</sequence>
<dbReference type="Proteomes" id="UP001281761">
    <property type="component" value="Unassembled WGS sequence"/>
</dbReference>
<organism evidence="1 2">
    <name type="scientific">Blattamonas nauphoetae</name>
    <dbReference type="NCBI Taxonomy" id="2049346"/>
    <lineage>
        <taxon>Eukaryota</taxon>
        <taxon>Metamonada</taxon>
        <taxon>Preaxostyla</taxon>
        <taxon>Oxymonadida</taxon>
        <taxon>Blattamonas</taxon>
    </lineage>
</organism>
<comment type="caution">
    <text evidence="1">The sequence shown here is derived from an EMBL/GenBank/DDBJ whole genome shotgun (WGS) entry which is preliminary data.</text>
</comment>